<dbReference type="InterPro" id="IPR022555">
    <property type="entry name" value="DUF2577"/>
</dbReference>
<gene>
    <name evidence="1" type="ORF">DFP95_11181</name>
</gene>
<accession>A0A3D9I5Y1</accession>
<reference evidence="1 2" key="1">
    <citation type="submission" date="2018-07" db="EMBL/GenBank/DDBJ databases">
        <title>Genomic Encyclopedia of Type Strains, Phase III (KMG-III): the genomes of soil and plant-associated and newly described type strains.</title>
        <authorList>
            <person name="Whitman W."/>
        </authorList>
    </citation>
    <scope>NUCLEOTIDE SEQUENCE [LARGE SCALE GENOMIC DNA]</scope>
    <source>
        <strain evidence="1 2">CECT 8236</strain>
    </source>
</reference>
<evidence type="ECO:0000313" key="2">
    <source>
        <dbReference type="Proteomes" id="UP000256869"/>
    </source>
</evidence>
<evidence type="ECO:0000313" key="1">
    <source>
        <dbReference type="EMBL" id="RED57167.1"/>
    </source>
</evidence>
<dbReference type="AlphaFoldDB" id="A0A3D9I5Y1"/>
<dbReference type="RefSeq" id="WP_115994068.1">
    <property type="nucleotide sequence ID" value="NZ_QRDY01000011.1"/>
</dbReference>
<sequence>MFVFDRHSSGVSKLYQAIKKVGYNKDVDLEFARVTAGYPDIRIRVNNMPIDLDKDDFFICERLTEHERPLAIGDRVLVAAFSGDQMFAIIDRF</sequence>
<dbReference type="OrthoDB" id="2883419at2"/>
<keyword evidence="2" id="KW-1185">Reference proteome</keyword>
<dbReference type="Proteomes" id="UP000256869">
    <property type="component" value="Unassembled WGS sequence"/>
</dbReference>
<dbReference type="Pfam" id="PF10844">
    <property type="entry name" value="DUF2577"/>
    <property type="match status" value="1"/>
</dbReference>
<organism evidence="1 2">
    <name type="scientific">Cohnella lupini</name>
    <dbReference type="NCBI Taxonomy" id="1294267"/>
    <lineage>
        <taxon>Bacteria</taxon>
        <taxon>Bacillati</taxon>
        <taxon>Bacillota</taxon>
        <taxon>Bacilli</taxon>
        <taxon>Bacillales</taxon>
        <taxon>Paenibacillaceae</taxon>
        <taxon>Cohnella</taxon>
    </lineage>
</organism>
<protein>
    <submittedName>
        <fullName evidence="1">Uncharacterized protein DUF2577</fullName>
    </submittedName>
</protein>
<name>A0A3D9I5Y1_9BACL</name>
<proteinExistence type="predicted"/>
<comment type="caution">
    <text evidence="1">The sequence shown here is derived from an EMBL/GenBank/DDBJ whole genome shotgun (WGS) entry which is preliminary data.</text>
</comment>
<dbReference type="EMBL" id="QRDY01000011">
    <property type="protein sequence ID" value="RED57167.1"/>
    <property type="molecule type" value="Genomic_DNA"/>
</dbReference>